<organism evidence="3 4">
    <name type="scientific">Parathielavia hyrcaniae</name>
    <dbReference type="NCBI Taxonomy" id="113614"/>
    <lineage>
        <taxon>Eukaryota</taxon>
        <taxon>Fungi</taxon>
        <taxon>Dikarya</taxon>
        <taxon>Ascomycota</taxon>
        <taxon>Pezizomycotina</taxon>
        <taxon>Sordariomycetes</taxon>
        <taxon>Sordariomycetidae</taxon>
        <taxon>Sordariales</taxon>
        <taxon>Chaetomiaceae</taxon>
        <taxon>Parathielavia</taxon>
    </lineage>
</organism>
<name>A0AAN6PVJ4_9PEZI</name>
<protein>
    <recommendedName>
        <fullName evidence="2">SRR1-like domain-containing protein</fullName>
    </recommendedName>
</protein>
<dbReference type="AlphaFoldDB" id="A0AAN6PVJ4"/>
<gene>
    <name evidence="3" type="ORF">N658DRAFT_511280</name>
</gene>
<evidence type="ECO:0000256" key="1">
    <source>
        <dbReference type="SAM" id="MobiDB-lite"/>
    </source>
</evidence>
<evidence type="ECO:0000259" key="2">
    <source>
        <dbReference type="Pfam" id="PF07985"/>
    </source>
</evidence>
<dbReference type="PANTHER" id="PTHR42080:SF1">
    <property type="entry name" value="SRR1-LIKE DOMAIN-CONTAINING PROTEIN"/>
    <property type="match status" value="1"/>
</dbReference>
<dbReference type="Pfam" id="PF07985">
    <property type="entry name" value="SRR1"/>
    <property type="match status" value="1"/>
</dbReference>
<feature type="domain" description="SRR1-like" evidence="2">
    <location>
        <begin position="81"/>
        <end position="223"/>
    </location>
</feature>
<sequence>MAEQSGEWNQVQRRGGRLRNLPKPENKAAVSLSDDLRPNPNPELSVDDLLKYHKSAAESWRTSAWWAQVRQILESALGKPTCPVITKAVCLGPGPYEPSNGSHRAKWTAHMQTAAFCFLVEDLEHRTGRDITRVVQEPRFTQTDKDFCTRIGLTAVDSPEGFAVVDENTLLFGIHLEVEIYNQALTRLPAVYVGSSLQEWEKVIHHDMGAESPLLAFSKMDETYDKFVFPDIDYMYSSTVLYWRRAEN</sequence>
<reference evidence="3" key="1">
    <citation type="journal article" date="2023" name="Mol. Phylogenet. Evol.">
        <title>Genome-scale phylogeny and comparative genomics of the fungal order Sordariales.</title>
        <authorList>
            <person name="Hensen N."/>
            <person name="Bonometti L."/>
            <person name="Westerberg I."/>
            <person name="Brannstrom I.O."/>
            <person name="Guillou S."/>
            <person name="Cros-Aarteil S."/>
            <person name="Calhoun S."/>
            <person name="Haridas S."/>
            <person name="Kuo A."/>
            <person name="Mondo S."/>
            <person name="Pangilinan J."/>
            <person name="Riley R."/>
            <person name="LaButti K."/>
            <person name="Andreopoulos B."/>
            <person name="Lipzen A."/>
            <person name="Chen C."/>
            <person name="Yan M."/>
            <person name="Daum C."/>
            <person name="Ng V."/>
            <person name="Clum A."/>
            <person name="Steindorff A."/>
            <person name="Ohm R.A."/>
            <person name="Martin F."/>
            <person name="Silar P."/>
            <person name="Natvig D.O."/>
            <person name="Lalanne C."/>
            <person name="Gautier V."/>
            <person name="Ament-Velasquez S.L."/>
            <person name="Kruys A."/>
            <person name="Hutchinson M.I."/>
            <person name="Powell A.J."/>
            <person name="Barry K."/>
            <person name="Miller A.N."/>
            <person name="Grigoriev I.V."/>
            <person name="Debuchy R."/>
            <person name="Gladieux P."/>
            <person name="Hiltunen Thoren M."/>
            <person name="Johannesson H."/>
        </authorList>
    </citation>
    <scope>NUCLEOTIDE SEQUENCE</scope>
    <source>
        <strain evidence="3">CBS 757.83</strain>
    </source>
</reference>
<accession>A0AAN6PVJ4</accession>
<dbReference type="Proteomes" id="UP001305647">
    <property type="component" value="Unassembled WGS sequence"/>
</dbReference>
<comment type="caution">
    <text evidence="3">The sequence shown here is derived from an EMBL/GenBank/DDBJ whole genome shotgun (WGS) entry which is preliminary data.</text>
</comment>
<evidence type="ECO:0000313" key="3">
    <source>
        <dbReference type="EMBL" id="KAK4096367.1"/>
    </source>
</evidence>
<feature type="compositionally biased region" description="Polar residues" evidence="1">
    <location>
        <begin position="1"/>
        <end position="12"/>
    </location>
</feature>
<dbReference type="InterPro" id="IPR012942">
    <property type="entry name" value="SRR1-like"/>
</dbReference>
<dbReference type="PANTHER" id="PTHR42080">
    <property type="entry name" value="SRR1 DOMAIN-CONTAINING PROTEIN"/>
    <property type="match status" value="1"/>
</dbReference>
<feature type="region of interest" description="Disordered" evidence="1">
    <location>
        <begin position="1"/>
        <end position="40"/>
    </location>
</feature>
<reference evidence="3" key="2">
    <citation type="submission" date="2023-05" db="EMBL/GenBank/DDBJ databases">
        <authorList>
            <consortium name="Lawrence Berkeley National Laboratory"/>
            <person name="Steindorff A."/>
            <person name="Hensen N."/>
            <person name="Bonometti L."/>
            <person name="Westerberg I."/>
            <person name="Brannstrom I.O."/>
            <person name="Guillou S."/>
            <person name="Cros-Aarteil S."/>
            <person name="Calhoun S."/>
            <person name="Haridas S."/>
            <person name="Kuo A."/>
            <person name="Mondo S."/>
            <person name="Pangilinan J."/>
            <person name="Riley R."/>
            <person name="Labutti K."/>
            <person name="Andreopoulos B."/>
            <person name="Lipzen A."/>
            <person name="Chen C."/>
            <person name="Yanf M."/>
            <person name="Daum C."/>
            <person name="Ng V."/>
            <person name="Clum A."/>
            <person name="Ohm R."/>
            <person name="Martin F."/>
            <person name="Silar P."/>
            <person name="Natvig D."/>
            <person name="Lalanne C."/>
            <person name="Gautier V."/>
            <person name="Ament-Velasquez S.L."/>
            <person name="Kruys A."/>
            <person name="Hutchinson M.I."/>
            <person name="Powell A.J."/>
            <person name="Barry K."/>
            <person name="Miller A.N."/>
            <person name="Grigoriev I.V."/>
            <person name="Debuchy R."/>
            <person name="Gladieux P."/>
            <person name="Thoren M.H."/>
            <person name="Johannesson H."/>
        </authorList>
    </citation>
    <scope>NUCLEOTIDE SEQUENCE</scope>
    <source>
        <strain evidence="3">CBS 757.83</strain>
    </source>
</reference>
<keyword evidence="4" id="KW-1185">Reference proteome</keyword>
<dbReference type="EMBL" id="MU863718">
    <property type="protein sequence ID" value="KAK4096367.1"/>
    <property type="molecule type" value="Genomic_DNA"/>
</dbReference>
<evidence type="ECO:0000313" key="4">
    <source>
        <dbReference type="Proteomes" id="UP001305647"/>
    </source>
</evidence>
<proteinExistence type="predicted"/>